<dbReference type="PANTHER" id="PTHR38590:SF1">
    <property type="entry name" value="BLL0828 PROTEIN"/>
    <property type="match status" value="1"/>
</dbReference>
<dbReference type="InterPro" id="IPR011335">
    <property type="entry name" value="Restrct_endonuc-II-like"/>
</dbReference>
<proteinExistence type="predicted"/>
<dbReference type="InterPro" id="IPR047216">
    <property type="entry name" value="Endonuclease_DUF559_bact"/>
</dbReference>
<reference evidence="2 3" key="1">
    <citation type="submission" date="2022-08" db="EMBL/GenBank/DDBJ databases">
        <title>Polyphasic taxonomy analysis of Qipengyuania sp.RS5-5.</title>
        <authorList>
            <person name="Xamxidin M."/>
            <person name="Wu M."/>
        </authorList>
    </citation>
    <scope>NUCLEOTIDE SEQUENCE [LARGE SCALE GENOMIC DNA]</scope>
    <source>
        <strain evidence="2 3">RS5-5</strain>
    </source>
</reference>
<dbReference type="Proteomes" id="UP001206067">
    <property type="component" value="Unassembled WGS sequence"/>
</dbReference>
<dbReference type="EMBL" id="JANKHH010000004">
    <property type="protein sequence ID" value="MCR2833944.1"/>
    <property type="molecule type" value="Genomic_DNA"/>
</dbReference>
<accession>A0ABT1XQK1</accession>
<dbReference type="Pfam" id="PF04480">
    <property type="entry name" value="DUF559"/>
    <property type="match status" value="1"/>
</dbReference>
<dbReference type="SUPFAM" id="SSF52980">
    <property type="entry name" value="Restriction endonuclease-like"/>
    <property type="match status" value="1"/>
</dbReference>
<dbReference type="InterPro" id="IPR007569">
    <property type="entry name" value="DUF559"/>
</dbReference>
<comment type="caution">
    <text evidence="2">The sequence shown here is derived from an EMBL/GenBank/DDBJ whole genome shotgun (WGS) entry which is preliminary data.</text>
</comment>
<feature type="domain" description="DUF559" evidence="1">
    <location>
        <begin position="5"/>
        <end position="109"/>
    </location>
</feature>
<evidence type="ECO:0000313" key="3">
    <source>
        <dbReference type="Proteomes" id="UP001206067"/>
    </source>
</evidence>
<gene>
    <name evidence="2" type="ORF">NSO95_08290</name>
</gene>
<dbReference type="PANTHER" id="PTHR38590">
    <property type="entry name" value="BLL0828 PROTEIN"/>
    <property type="match status" value="1"/>
</dbReference>
<dbReference type="CDD" id="cd01038">
    <property type="entry name" value="Endonuclease_DUF559"/>
    <property type="match status" value="1"/>
</dbReference>
<evidence type="ECO:0000259" key="1">
    <source>
        <dbReference type="Pfam" id="PF04480"/>
    </source>
</evidence>
<dbReference type="RefSeq" id="WP_257595723.1">
    <property type="nucleotide sequence ID" value="NZ_JANKHH010000004.1"/>
</dbReference>
<protein>
    <submittedName>
        <fullName evidence="2">DUF559 domain-containing protein</fullName>
    </submittedName>
</protein>
<keyword evidence="3" id="KW-1185">Reference proteome</keyword>
<evidence type="ECO:0000313" key="2">
    <source>
        <dbReference type="EMBL" id="MCR2833944.1"/>
    </source>
</evidence>
<dbReference type="Gene3D" id="3.40.960.10">
    <property type="entry name" value="VSR Endonuclease"/>
    <property type="match status" value="1"/>
</dbReference>
<organism evidence="2 3">
    <name type="scientific">Parerythrobacter lacustris</name>
    <dbReference type="NCBI Taxonomy" id="2969984"/>
    <lineage>
        <taxon>Bacteria</taxon>
        <taxon>Pseudomonadati</taxon>
        <taxon>Pseudomonadota</taxon>
        <taxon>Alphaproteobacteria</taxon>
        <taxon>Sphingomonadales</taxon>
        <taxon>Erythrobacteraceae</taxon>
        <taxon>Parerythrobacter</taxon>
    </lineage>
</organism>
<name>A0ABT1XQK1_9SPHN</name>
<sequence length="121" mass="13884">MAEKRLTSLARKLRSDMTDAERQLWSRLCAKQLGVQFTRQHQIGNFIVDFACRSLRLAIECDGGQHSDSPTDTGRTEVIEAHGYRVIRFWNNDILENTDGVVEAILEEMRLARNQDQIPLP</sequence>